<dbReference type="STRING" id="1641875.XM53_08330"/>
<dbReference type="RefSeq" id="WP_057792196.1">
    <property type="nucleotide sequence ID" value="NZ_LAXJ01000007.1"/>
</dbReference>
<sequence>MTRSCEIEQKTYSVRHHGARLVLALATTLMLLGWGGPGAAQQMTADGLYVVENGQSVGPLTHTEVQQRVRDKRLTRETMVWMPGMADWRPARTLKEVAQIFSDMEQAPPPPPQRDYVAFLEGDWESGPKQQTVEGVGLGTMTLRMTFNKLGSFDLLQRFDVPTSGGMFSAKTTGKGSFEVTKPTPQSFDLELSGTSETTSNHPQGSVPEIGNIFRRVTIKVIDENTIDDNGTILRRSNF</sequence>
<dbReference type="EMBL" id="LAXJ01000007">
    <property type="protein sequence ID" value="KRS13143.1"/>
    <property type="molecule type" value="Genomic_DNA"/>
</dbReference>
<feature type="domain" description="GYF" evidence="1">
    <location>
        <begin position="49"/>
        <end position="96"/>
    </location>
</feature>
<dbReference type="InterPro" id="IPR025640">
    <property type="entry name" value="GYF_2"/>
</dbReference>
<gene>
    <name evidence="2" type="ORF">XM53_08330</name>
</gene>
<organism evidence="2 3">
    <name type="scientific">Roseovarius atlanticus</name>
    <dbReference type="NCBI Taxonomy" id="1641875"/>
    <lineage>
        <taxon>Bacteria</taxon>
        <taxon>Pseudomonadati</taxon>
        <taxon>Pseudomonadota</taxon>
        <taxon>Alphaproteobacteria</taxon>
        <taxon>Rhodobacterales</taxon>
        <taxon>Roseobacteraceae</taxon>
        <taxon>Roseovarius</taxon>
    </lineage>
</organism>
<protein>
    <recommendedName>
        <fullName evidence="1">GYF domain-containing protein</fullName>
    </recommendedName>
</protein>
<dbReference type="Pfam" id="PF14237">
    <property type="entry name" value="GYF_2"/>
    <property type="match status" value="1"/>
</dbReference>
<dbReference type="OrthoDB" id="9812349at2"/>
<evidence type="ECO:0000313" key="3">
    <source>
        <dbReference type="Proteomes" id="UP000051295"/>
    </source>
</evidence>
<comment type="caution">
    <text evidence="2">The sequence shown here is derived from an EMBL/GenBank/DDBJ whole genome shotgun (WGS) entry which is preliminary data.</text>
</comment>
<dbReference type="PATRIC" id="fig|1641875.4.peg.4066"/>
<evidence type="ECO:0000313" key="2">
    <source>
        <dbReference type="EMBL" id="KRS13143.1"/>
    </source>
</evidence>
<evidence type="ECO:0000259" key="1">
    <source>
        <dbReference type="Pfam" id="PF14237"/>
    </source>
</evidence>
<name>A0A0T5NW29_9RHOB</name>
<reference evidence="2 3" key="1">
    <citation type="submission" date="2015-04" db="EMBL/GenBank/DDBJ databases">
        <title>The draft genome sequence of Roseovarius sp.R12b.</title>
        <authorList>
            <person name="Li G."/>
            <person name="Lai Q."/>
            <person name="Shao Z."/>
            <person name="Yan P."/>
        </authorList>
    </citation>
    <scope>NUCLEOTIDE SEQUENCE [LARGE SCALE GENOMIC DNA]</scope>
    <source>
        <strain evidence="2 3">R12B</strain>
    </source>
</reference>
<dbReference type="Proteomes" id="UP000051295">
    <property type="component" value="Unassembled WGS sequence"/>
</dbReference>
<accession>A0A0T5NW29</accession>
<keyword evidence="3" id="KW-1185">Reference proteome</keyword>
<proteinExistence type="predicted"/>
<dbReference type="AlphaFoldDB" id="A0A0T5NW29"/>